<dbReference type="InterPro" id="IPR050361">
    <property type="entry name" value="MPP/UQCRC_Complex"/>
</dbReference>
<sequence>MEKRIKKQGYDLHLLPTKKFKTINLSFKFVTNLTRDKVTKRALLPYLLQQGTKNYPTAIQLRQKLDELYGAVLHIDSSKKGEHNILTVRLELANQRYIKNQENLLEEALTLLEEIVYQPKVVDEAFDPKLVEREKQTLKNKMIALTEDKMSFANTRLIEEMCEQEPYQLRVHGYEEDLDGITPRILYDYYQQMLQEDRLDVFVVGDMDGLDVEPILEKFLKRKQQVEMKKTSINVVNKEEATLIEYDQIQQAKLHLGYRTNITYDDNDYATLHVFNGLFGGFPNSKLFLNVREKHSLAYYAASRIESHKGLLFVFSGIAPDQYEKAREIILEQMEQMRKGDFSDDQIAETKEMTINQLRETLDNPQGMIELTYQRVLAQSNKTITELIEQVQSVTRDQIVKVANQVQLDKIYLLTSEGAKPDEK</sequence>
<evidence type="ECO:0000313" key="2">
    <source>
        <dbReference type="EMBL" id="PWU68814.1"/>
    </source>
</evidence>
<gene>
    <name evidence="2" type="ORF">DLJ74_10370</name>
</gene>
<comment type="caution">
    <text evidence="2">The sequence shown here is derived from an EMBL/GenBank/DDBJ whole genome shotgun (WGS) entry which is preliminary data.</text>
</comment>
<dbReference type="PANTHER" id="PTHR11851:SF186">
    <property type="entry name" value="INACTIVE METALLOPROTEASE YMFF-RELATED"/>
    <property type="match status" value="1"/>
</dbReference>
<dbReference type="InterPro" id="IPR011249">
    <property type="entry name" value="Metalloenz_LuxS/M16"/>
</dbReference>
<dbReference type="Gene3D" id="3.30.830.10">
    <property type="entry name" value="Metalloenzyme, LuxS/M16 peptidase-like"/>
    <property type="match status" value="2"/>
</dbReference>
<dbReference type="EMBL" id="QGTD01000008">
    <property type="protein sequence ID" value="PWU68814.1"/>
    <property type="molecule type" value="Genomic_DNA"/>
</dbReference>
<proteinExistence type="predicted"/>
<reference evidence="2 3" key="1">
    <citation type="submission" date="2018-05" db="EMBL/GenBank/DDBJ databases">
        <title>Genomic analysis of Gracilibacillus dipsosauri DD1 reveals novel features of a salt-tolerant amylase.</title>
        <authorList>
            <person name="Deutch C.E."/>
            <person name="Yang S."/>
        </authorList>
    </citation>
    <scope>NUCLEOTIDE SEQUENCE [LARGE SCALE GENOMIC DNA]</scope>
    <source>
        <strain evidence="2 3">DD1</strain>
    </source>
</reference>
<name>A0A317L0P6_9BACI</name>
<evidence type="ECO:0000313" key="3">
    <source>
        <dbReference type="Proteomes" id="UP000245624"/>
    </source>
</evidence>
<dbReference type="PANTHER" id="PTHR11851">
    <property type="entry name" value="METALLOPROTEASE"/>
    <property type="match status" value="1"/>
</dbReference>
<dbReference type="SUPFAM" id="SSF63411">
    <property type="entry name" value="LuxS/MPP-like metallohydrolase"/>
    <property type="match status" value="2"/>
</dbReference>
<feature type="domain" description="Peptidase M16 C-terminal" evidence="1">
    <location>
        <begin position="181"/>
        <end position="352"/>
    </location>
</feature>
<dbReference type="RefSeq" id="WP_109984397.1">
    <property type="nucleotide sequence ID" value="NZ_QGTD01000008.1"/>
</dbReference>
<dbReference type="NCBIfam" id="NF047422">
    <property type="entry name" value="YfmF_fam"/>
    <property type="match status" value="1"/>
</dbReference>
<accession>A0A317L0P6</accession>
<dbReference type="GO" id="GO:0046872">
    <property type="term" value="F:metal ion binding"/>
    <property type="evidence" value="ECO:0007669"/>
    <property type="project" value="InterPro"/>
</dbReference>
<dbReference type="Proteomes" id="UP000245624">
    <property type="component" value="Unassembled WGS sequence"/>
</dbReference>
<dbReference type="AlphaFoldDB" id="A0A317L0P6"/>
<dbReference type="InterPro" id="IPR007863">
    <property type="entry name" value="Peptidase_M16_C"/>
</dbReference>
<dbReference type="OrthoDB" id="9762085at2"/>
<protein>
    <submittedName>
        <fullName evidence="2">Peptidase M16</fullName>
    </submittedName>
</protein>
<evidence type="ECO:0000259" key="1">
    <source>
        <dbReference type="Pfam" id="PF05193"/>
    </source>
</evidence>
<keyword evidence="3" id="KW-1185">Reference proteome</keyword>
<organism evidence="2 3">
    <name type="scientific">Gracilibacillus dipsosauri</name>
    <dbReference type="NCBI Taxonomy" id="178340"/>
    <lineage>
        <taxon>Bacteria</taxon>
        <taxon>Bacillati</taxon>
        <taxon>Bacillota</taxon>
        <taxon>Bacilli</taxon>
        <taxon>Bacillales</taxon>
        <taxon>Bacillaceae</taxon>
        <taxon>Gracilibacillus</taxon>
    </lineage>
</organism>
<dbReference type="Pfam" id="PF05193">
    <property type="entry name" value="Peptidase_M16_C"/>
    <property type="match status" value="1"/>
</dbReference>